<feature type="domain" description="TonB-dependent receptor plug" evidence="14">
    <location>
        <begin position="127"/>
        <end position="223"/>
    </location>
</feature>
<evidence type="ECO:0000313" key="15">
    <source>
        <dbReference type="EMBL" id="MBK3519862.1"/>
    </source>
</evidence>
<dbReference type="InterPro" id="IPR008969">
    <property type="entry name" value="CarboxyPept-like_regulatory"/>
</dbReference>
<dbReference type="Pfam" id="PF00593">
    <property type="entry name" value="TonB_dep_Rec_b-barrel"/>
    <property type="match status" value="1"/>
</dbReference>
<comment type="caution">
    <text evidence="15">The sequence shown here is derived from an EMBL/GenBank/DDBJ whole genome shotgun (WGS) entry which is preliminary data.</text>
</comment>
<evidence type="ECO:0000256" key="3">
    <source>
        <dbReference type="ARBA" id="ARBA00022452"/>
    </source>
</evidence>
<organism evidence="15 16">
    <name type="scientific">Carboxylicivirga marina</name>
    <dbReference type="NCBI Taxonomy" id="2800988"/>
    <lineage>
        <taxon>Bacteria</taxon>
        <taxon>Pseudomonadati</taxon>
        <taxon>Bacteroidota</taxon>
        <taxon>Bacteroidia</taxon>
        <taxon>Marinilabiliales</taxon>
        <taxon>Marinilabiliaceae</taxon>
        <taxon>Carboxylicivirga</taxon>
    </lineage>
</organism>
<feature type="domain" description="TonB-dependent receptor-like beta-barrel" evidence="13">
    <location>
        <begin position="312"/>
        <end position="690"/>
    </location>
</feature>
<evidence type="ECO:0000256" key="8">
    <source>
        <dbReference type="ARBA" id="ARBA00023170"/>
    </source>
</evidence>
<evidence type="ECO:0000256" key="1">
    <source>
        <dbReference type="ARBA" id="ARBA00004571"/>
    </source>
</evidence>
<name>A0ABS1HQN5_9BACT</name>
<evidence type="ECO:0000256" key="9">
    <source>
        <dbReference type="ARBA" id="ARBA00023237"/>
    </source>
</evidence>
<keyword evidence="5 12" id="KW-0732">Signal</keyword>
<keyword evidence="9 10" id="KW-0998">Cell outer membrane</keyword>
<dbReference type="InterPro" id="IPR012910">
    <property type="entry name" value="Plug_dom"/>
</dbReference>
<dbReference type="SUPFAM" id="SSF56935">
    <property type="entry name" value="Porins"/>
    <property type="match status" value="1"/>
</dbReference>
<dbReference type="InterPro" id="IPR037066">
    <property type="entry name" value="Plug_dom_sf"/>
</dbReference>
<dbReference type="PROSITE" id="PS52016">
    <property type="entry name" value="TONB_DEPENDENT_REC_3"/>
    <property type="match status" value="1"/>
</dbReference>
<sequence length="734" mass="83585">MNDIKARLFCVLTVFVFAFSSHAQKLKGIVTEQDNDKLPLVGVNVYWEGTTEGTITDVDGQFEIQRSQVSQMLVFSYVGYQNEQIKIVDQKQVEVKMTPGADLDEVTVAHRTKSTSVSKIDPIFTVNISDKELTKFACCNLSESFETNASVDVSYADAVSGIKQIKMLGLSGRYSQLMMENVPIIRGGEVAFGLSYIPGTWMENIQVSKGTSAVKNGYESLTGQINIHYKNPDGKEKMHFNVYGNQDGKVEANAGLSFKTGKKWSTNILAHASGNARKMDMNNDGFLDKPLSNTINVLNRWNYVSDKMTAKLGFSVINESRNGGQMDYDHELPQNEQAHYGIGIDVTRLNAFSKLGFILERPSTSIGWITSANYFKRNSFYGYNNLNVDQLNLYTNLIYQSYINNTQHTYNTGVSLNYDDNKELFNSNDVGFEEFVAGGFFEYNYIPSERFSLLIGLRNDYSSLHGNFVTPRIHSKYSINEKTTVRASAGKGYRTPSVLSENTQFLATSKSFVIADSKIQEEAWNYGISLSKEVSINEREATFSVEFFRTDFINQLMVNLDRNQNEVHFYNLDGRSYANSFQIEAFYELFTRFELTAGYRYNDVKATLDNTLQEMPYVSRYKAMLSGQYRTRMDKWQFDMTLQFHGDQRLPNANYNGQALPDRSKEYTNLIAQVTKNYRNWSFYAGAENLTNYTQENAIIDADNPFGDDFDASRIWGPLYGRMFYVGIKYKLDR</sequence>
<keyword evidence="2 10" id="KW-0813">Transport</keyword>
<dbReference type="SUPFAM" id="SSF49464">
    <property type="entry name" value="Carboxypeptidase regulatory domain-like"/>
    <property type="match status" value="1"/>
</dbReference>
<dbReference type="PANTHER" id="PTHR30069:SF29">
    <property type="entry name" value="HEMOGLOBIN AND HEMOGLOBIN-HAPTOGLOBIN-BINDING PROTEIN 1-RELATED"/>
    <property type="match status" value="1"/>
</dbReference>
<dbReference type="InterPro" id="IPR000531">
    <property type="entry name" value="Beta-barrel_TonB"/>
</dbReference>
<dbReference type="PANTHER" id="PTHR30069">
    <property type="entry name" value="TONB-DEPENDENT OUTER MEMBRANE RECEPTOR"/>
    <property type="match status" value="1"/>
</dbReference>
<evidence type="ECO:0000256" key="4">
    <source>
        <dbReference type="ARBA" id="ARBA00022692"/>
    </source>
</evidence>
<keyword evidence="4 10" id="KW-0812">Transmembrane</keyword>
<feature type="chain" id="PRO_5045834295" evidence="12">
    <location>
        <begin position="24"/>
        <end position="734"/>
    </location>
</feature>
<evidence type="ECO:0000256" key="7">
    <source>
        <dbReference type="ARBA" id="ARBA00023136"/>
    </source>
</evidence>
<keyword evidence="7 10" id="KW-0472">Membrane</keyword>
<dbReference type="Gene3D" id="2.60.40.1120">
    <property type="entry name" value="Carboxypeptidase-like, regulatory domain"/>
    <property type="match status" value="1"/>
</dbReference>
<dbReference type="Pfam" id="PF13715">
    <property type="entry name" value="CarbopepD_reg_2"/>
    <property type="match status" value="1"/>
</dbReference>
<protein>
    <submittedName>
        <fullName evidence="15">TonB-dependent receptor</fullName>
    </submittedName>
</protein>
<keyword evidence="6 11" id="KW-0798">TonB box</keyword>
<dbReference type="InterPro" id="IPR039426">
    <property type="entry name" value="TonB-dep_rcpt-like"/>
</dbReference>
<evidence type="ECO:0000256" key="6">
    <source>
        <dbReference type="ARBA" id="ARBA00023077"/>
    </source>
</evidence>
<accession>A0ABS1HQN5</accession>
<comment type="similarity">
    <text evidence="10 11">Belongs to the TonB-dependent receptor family.</text>
</comment>
<dbReference type="InterPro" id="IPR036942">
    <property type="entry name" value="Beta-barrel_TonB_sf"/>
</dbReference>
<comment type="subcellular location">
    <subcellularLocation>
        <location evidence="1 10">Cell outer membrane</location>
        <topology evidence="1 10">Multi-pass membrane protein</topology>
    </subcellularLocation>
</comment>
<evidence type="ECO:0000256" key="5">
    <source>
        <dbReference type="ARBA" id="ARBA00022729"/>
    </source>
</evidence>
<reference evidence="15 16" key="1">
    <citation type="submission" date="2021-01" db="EMBL/GenBank/DDBJ databases">
        <title>Carboxyliciviraga sp.nov., isolated from coastal sediments.</title>
        <authorList>
            <person name="Lu D."/>
            <person name="Zhang T."/>
        </authorList>
    </citation>
    <scope>NUCLEOTIDE SEQUENCE [LARGE SCALE GENOMIC DNA]</scope>
    <source>
        <strain evidence="15 16">N1Y132</strain>
    </source>
</reference>
<feature type="signal peptide" evidence="12">
    <location>
        <begin position="1"/>
        <end position="23"/>
    </location>
</feature>
<gene>
    <name evidence="15" type="ORF">JIV24_21155</name>
</gene>
<evidence type="ECO:0000259" key="13">
    <source>
        <dbReference type="Pfam" id="PF00593"/>
    </source>
</evidence>
<dbReference type="RefSeq" id="WP_200467081.1">
    <property type="nucleotide sequence ID" value="NZ_JAENRR010000098.1"/>
</dbReference>
<evidence type="ECO:0000256" key="12">
    <source>
        <dbReference type="SAM" id="SignalP"/>
    </source>
</evidence>
<evidence type="ECO:0000259" key="14">
    <source>
        <dbReference type="Pfam" id="PF07715"/>
    </source>
</evidence>
<evidence type="ECO:0000256" key="2">
    <source>
        <dbReference type="ARBA" id="ARBA00022448"/>
    </source>
</evidence>
<dbReference type="Proteomes" id="UP000605676">
    <property type="component" value="Unassembled WGS sequence"/>
</dbReference>
<keyword evidence="3 10" id="KW-1134">Transmembrane beta strand</keyword>
<evidence type="ECO:0000313" key="16">
    <source>
        <dbReference type="Proteomes" id="UP000605676"/>
    </source>
</evidence>
<keyword evidence="16" id="KW-1185">Reference proteome</keyword>
<dbReference type="Gene3D" id="2.40.170.20">
    <property type="entry name" value="TonB-dependent receptor, beta-barrel domain"/>
    <property type="match status" value="1"/>
</dbReference>
<dbReference type="EMBL" id="JAENRR010000098">
    <property type="protein sequence ID" value="MBK3519862.1"/>
    <property type="molecule type" value="Genomic_DNA"/>
</dbReference>
<evidence type="ECO:0000256" key="11">
    <source>
        <dbReference type="RuleBase" id="RU003357"/>
    </source>
</evidence>
<keyword evidence="8 15" id="KW-0675">Receptor</keyword>
<dbReference type="Pfam" id="PF07715">
    <property type="entry name" value="Plug"/>
    <property type="match status" value="1"/>
</dbReference>
<dbReference type="Gene3D" id="2.170.130.10">
    <property type="entry name" value="TonB-dependent receptor, plug domain"/>
    <property type="match status" value="1"/>
</dbReference>
<proteinExistence type="inferred from homology"/>
<evidence type="ECO:0000256" key="10">
    <source>
        <dbReference type="PROSITE-ProRule" id="PRU01360"/>
    </source>
</evidence>